<dbReference type="GO" id="GO:0017000">
    <property type="term" value="P:antibiotic biosynthetic process"/>
    <property type="evidence" value="ECO:0007669"/>
    <property type="project" value="InterPro"/>
</dbReference>
<evidence type="ECO:0000256" key="5">
    <source>
        <dbReference type="ARBA" id="ARBA00022679"/>
    </source>
</evidence>
<evidence type="ECO:0000313" key="10">
    <source>
        <dbReference type="EMBL" id="PRX98811.1"/>
    </source>
</evidence>
<gene>
    <name evidence="10" type="ORF">CLV72_104391</name>
</gene>
<comment type="caution">
    <text evidence="10">The sequence shown here is derived from an EMBL/GenBank/DDBJ whole genome shotgun (WGS) entry which is preliminary data.</text>
</comment>
<dbReference type="AlphaFoldDB" id="A0A2T0Q523"/>
<dbReference type="InterPro" id="IPR015422">
    <property type="entry name" value="PyrdxlP-dep_Trfase_small"/>
</dbReference>
<dbReference type="PANTHER" id="PTHR43206">
    <property type="entry name" value="AMINOTRANSFERASE"/>
    <property type="match status" value="1"/>
</dbReference>
<evidence type="ECO:0000256" key="1">
    <source>
        <dbReference type="ARBA" id="ARBA00001933"/>
    </source>
</evidence>
<comment type="cofactor">
    <cofactor evidence="1">
        <name>pyridoxal 5'-phosphate</name>
        <dbReference type="ChEBI" id="CHEBI:597326"/>
    </cofactor>
</comment>
<dbReference type="GO" id="GO:0009450">
    <property type="term" value="P:gamma-aminobutyric acid catabolic process"/>
    <property type="evidence" value="ECO:0007669"/>
    <property type="project" value="TreeGrafter"/>
</dbReference>
<dbReference type="OrthoDB" id="3699548at2"/>
<dbReference type="PIRSF" id="PIRSF000521">
    <property type="entry name" value="Transaminase_4ab_Lys_Orn"/>
    <property type="match status" value="1"/>
</dbReference>
<accession>A0A2T0Q523</accession>
<dbReference type="CDD" id="cd00610">
    <property type="entry name" value="OAT_like"/>
    <property type="match status" value="1"/>
</dbReference>
<comment type="similarity">
    <text evidence="2 9">Belongs to the class-III pyridoxal-phosphate-dependent aminotransferase family.</text>
</comment>
<dbReference type="Gene3D" id="3.40.640.10">
    <property type="entry name" value="Type I PLP-dependent aspartate aminotransferase-like (Major domain)"/>
    <property type="match status" value="1"/>
</dbReference>
<evidence type="ECO:0000256" key="8">
    <source>
        <dbReference type="ARBA" id="ARBA00050040"/>
    </source>
</evidence>
<dbReference type="InterPro" id="IPR017657">
    <property type="entry name" value="L-lysine_6-transaminase"/>
</dbReference>
<dbReference type="EC" id="2.6.1.36" evidence="3"/>
<protein>
    <recommendedName>
        <fullName evidence="8">L-lysine-epsilon aminotransferase</fullName>
        <ecNumber evidence="3">2.6.1.36</ecNumber>
    </recommendedName>
    <alternativeName>
        <fullName evidence="7">Lysine 6-aminotransferase</fullName>
    </alternativeName>
</protein>
<evidence type="ECO:0000256" key="7">
    <source>
        <dbReference type="ARBA" id="ARBA00030921"/>
    </source>
</evidence>
<dbReference type="InterPro" id="IPR015421">
    <property type="entry name" value="PyrdxlP-dep_Trfase_major"/>
</dbReference>
<name>A0A2T0Q523_9ACTN</name>
<evidence type="ECO:0000256" key="3">
    <source>
        <dbReference type="ARBA" id="ARBA00013071"/>
    </source>
</evidence>
<evidence type="ECO:0000256" key="2">
    <source>
        <dbReference type="ARBA" id="ARBA00008954"/>
    </source>
</evidence>
<dbReference type="InterPro" id="IPR049704">
    <property type="entry name" value="Aminotrans_3_PPA_site"/>
</dbReference>
<dbReference type="RefSeq" id="WP_106246300.1">
    <property type="nucleotide sequence ID" value="NZ_PVZC01000004.1"/>
</dbReference>
<keyword evidence="5" id="KW-0808">Transferase</keyword>
<sequence length="465" mass="50494">MAETIAFDAVASSGANPPGRSSAATAVDPGQVLDVLGRHMLVDGFRLVLDLAKSQGSWLVDAHDGRRYLDLYSFFASAPLGLNPKGLADDPAFMAELAGVAANKPANSDVYTTQLAEFTETFARVLGDPRLPHLFFVEGGALAVENALKTAFDWKSRHNEARGRDPRLGGRVLHLTRAFHGRSGYTMSLTNTDPGKTARYPAFDWPRIEVPAIRFPEAEHTEELLAAEERALAQARAAFAVHPNDIACFIAEPIQGEGGDNHMRPEFLQAVQRLCHEHDALFIVDEVQTGVGATGTAWAYQQLGLSPDIVAFAKKAQVGGIMAGGRVDEVPDNVFAVPGRINSTWGGGLADMVRSRRILEIIEREHVFEHSAQTGAWFLDELRELAAGRPAQLSNARGRGLMLAVDLPDPQVRDAALTRLIRDEQVVALPSGERAIRFRPALTITRDDLAHGRDALARALDALDR</sequence>
<dbReference type="Proteomes" id="UP000237846">
    <property type="component" value="Unassembled WGS sequence"/>
</dbReference>
<keyword evidence="4" id="KW-0032">Aminotransferase</keyword>
<evidence type="ECO:0000256" key="4">
    <source>
        <dbReference type="ARBA" id="ARBA00022576"/>
    </source>
</evidence>
<dbReference type="InterPro" id="IPR015424">
    <property type="entry name" value="PyrdxlP-dep_Trfase"/>
</dbReference>
<dbReference type="PROSITE" id="PS00600">
    <property type="entry name" value="AA_TRANSFER_CLASS_3"/>
    <property type="match status" value="1"/>
</dbReference>
<dbReference type="SUPFAM" id="SSF53383">
    <property type="entry name" value="PLP-dependent transferases"/>
    <property type="match status" value="1"/>
</dbReference>
<organism evidence="10 11">
    <name type="scientific">Allonocardiopsis opalescens</name>
    <dbReference type="NCBI Taxonomy" id="1144618"/>
    <lineage>
        <taxon>Bacteria</taxon>
        <taxon>Bacillati</taxon>
        <taxon>Actinomycetota</taxon>
        <taxon>Actinomycetes</taxon>
        <taxon>Streptosporangiales</taxon>
        <taxon>Allonocardiopsis</taxon>
    </lineage>
</organism>
<dbReference type="GO" id="GO:0030170">
    <property type="term" value="F:pyridoxal phosphate binding"/>
    <property type="evidence" value="ECO:0007669"/>
    <property type="project" value="InterPro"/>
</dbReference>
<evidence type="ECO:0000256" key="6">
    <source>
        <dbReference type="ARBA" id="ARBA00022898"/>
    </source>
</evidence>
<keyword evidence="11" id="KW-1185">Reference proteome</keyword>
<keyword evidence="6 9" id="KW-0663">Pyridoxal phosphate</keyword>
<dbReference type="Gene3D" id="3.90.1150.10">
    <property type="entry name" value="Aspartate Aminotransferase, domain 1"/>
    <property type="match status" value="1"/>
</dbReference>
<dbReference type="NCBIfam" id="TIGR03251">
    <property type="entry name" value="LAT_fam"/>
    <property type="match status" value="1"/>
</dbReference>
<proteinExistence type="inferred from homology"/>
<dbReference type="PANTHER" id="PTHR43206:SF2">
    <property type="entry name" value="4-AMINOBUTYRATE AMINOTRANSFERASE GABT"/>
    <property type="match status" value="1"/>
</dbReference>
<dbReference type="InterPro" id="IPR005814">
    <property type="entry name" value="Aminotrans_3"/>
</dbReference>
<dbReference type="EMBL" id="PVZC01000004">
    <property type="protein sequence ID" value="PRX98811.1"/>
    <property type="molecule type" value="Genomic_DNA"/>
</dbReference>
<evidence type="ECO:0000256" key="9">
    <source>
        <dbReference type="RuleBase" id="RU003560"/>
    </source>
</evidence>
<evidence type="ECO:0000313" key="11">
    <source>
        <dbReference type="Proteomes" id="UP000237846"/>
    </source>
</evidence>
<dbReference type="Pfam" id="PF00202">
    <property type="entry name" value="Aminotran_3"/>
    <property type="match status" value="1"/>
</dbReference>
<reference evidence="10 11" key="1">
    <citation type="submission" date="2018-03" db="EMBL/GenBank/DDBJ databases">
        <title>Genomic Encyclopedia of Archaeal and Bacterial Type Strains, Phase II (KMG-II): from individual species to whole genera.</title>
        <authorList>
            <person name="Goeker M."/>
        </authorList>
    </citation>
    <scope>NUCLEOTIDE SEQUENCE [LARGE SCALE GENOMIC DNA]</scope>
    <source>
        <strain evidence="10 11">DSM 45601</strain>
    </source>
</reference>
<dbReference type="GO" id="GO:0045484">
    <property type="term" value="F:L-lysine 6-transaminase activity"/>
    <property type="evidence" value="ECO:0007669"/>
    <property type="project" value="UniProtKB-EC"/>
</dbReference>